<dbReference type="SUPFAM" id="SSF53850">
    <property type="entry name" value="Periplasmic binding protein-like II"/>
    <property type="match status" value="1"/>
</dbReference>
<dbReference type="Gene3D" id="1.10.10.10">
    <property type="entry name" value="Winged helix-like DNA-binding domain superfamily/Winged helix DNA-binding domain"/>
    <property type="match status" value="1"/>
</dbReference>
<dbReference type="PANTHER" id="PTHR38431">
    <property type="entry name" value="BLL2305 PROTEIN"/>
    <property type="match status" value="1"/>
</dbReference>
<reference evidence="6" key="1">
    <citation type="journal article" date="2019" name="Int. J. Syst. Evol. Microbiol.">
        <title>The Global Catalogue of Microorganisms (GCM) 10K type strain sequencing project: providing services to taxonomists for standard genome sequencing and annotation.</title>
        <authorList>
            <consortium name="The Broad Institute Genomics Platform"/>
            <consortium name="The Broad Institute Genome Sequencing Center for Infectious Disease"/>
            <person name="Wu L."/>
            <person name="Ma J."/>
        </authorList>
    </citation>
    <scope>NUCLEOTIDE SEQUENCE [LARGE SCALE GENOMIC DNA]</scope>
    <source>
        <strain evidence="6">YIM 94188</strain>
    </source>
</reference>
<evidence type="ECO:0000313" key="5">
    <source>
        <dbReference type="EMBL" id="MFC5728804.1"/>
    </source>
</evidence>
<dbReference type="InterPro" id="IPR024370">
    <property type="entry name" value="PBP_domain"/>
</dbReference>
<keyword evidence="6" id="KW-1185">Reference proteome</keyword>
<evidence type="ECO:0000256" key="2">
    <source>
        <dbReference type="ARBA" id="ARBA00023125"/>
    </source>
</evidence>
<protein>
    <submittedName>
        <fullName evidence="5">Substrate-binding domain-containing protein</fullName>
    </submittedName>
</protein>
<dbReference type="InterPro" id="IPR036388">
    <property type="entry name" value="WH-like_DNA-bd_sf"/>
</dbReference>
<name>A0ABW0ZCS7_9ACTN</name>
<proteinExistence type="predicted"/>
<dbReference type="PANTHER" id="PTHR38431:SF1">
    <property type="entry name" value="BLL2305 PROTEIN"/>
    <property type="match status" value="1"/>
</dbReference>
<accession>A0ABW0ZCS7</accession>
<dbReference type="InterPro" id="IPR000524">
    <property type="entry name" value="Tscrpt_reg_HTH_GntR"/>
</dbReference>
<organism evidence="5 6">
    <name type="scientific">Nocardioides vastitatis</name>
    <dbReference type="NCBI Taxonomy" id="2568655"/>
    <lineage>
        <taxon>Bacteria</taxon>
        <taxon>Bacillati</taxon>
        <taxon>Actinomycetota</taxon>
        <taxon>Actinomycetes</taxon>
        <taxon>Propionibacteriales</taxon>
        <taxon>Nocardioidaceae</taxon>
        <taxon>Nocardioides</taxon>
    </lineage>
</organism>
<evidence type="ECO:0000256" key="3">
    <source>
        <dbReference type="ARBA" id="ARBA00023163"/>
    </source>
</evidence>
<dbReference type="EMBL" id="JBHSNS010000002">
    <property type="protein sequence ID" value="MFC5728804.1"/>
    <property type="molecule type" value="Genomic_DNA"/>
</dbReference>
<keyword evidence="3" id="KW-0804">Transcription</keyword>
<dbReference type="Gene3D" id="3.40.190.10">
    <property type="entry name" value="Periplasmic binding protein-like II"/>
    <property type="match status" value="1"/>
</dbReference>
<dbReference type="Pfam" id="PF12727">
    <property type="entry name" value="PBP_like"/>
    <property type="match status" value="1"/>
</dbReference>
<dbReference type="SUPFAM" id="SSF46785">
    <property type="entry name" value="Winged helix' DNA-binding domain"/>
    <property type="match status" value="1"/>
</dbReference>
<gene>
    <name evidence="5" type="ORF">ACFPQB_07730</name>
</gene>
<evidence type="ECO:0000259" key="4">
    <source>
        <dbReference type="PROSITE" id="PS50949"/>
    </source>
</evidence>
<dbReference type="CDD" id="cd07377">
    <property type="entry name" value="WHTH_GntR"/>
    <property type="match status" value="1"/>
</dbReference>
<keyword evidence="1" id="KW-0805">Transcription regulation</keyword>
<dbReference type="SMART" id="SM00345">
    <property type="entry name" value="HTH_GNTR"/>
    <property type="match status" value="1"/>
</dbReference>
<dbReference type="RefSeq" id="WP_136433592.1">
    <property type="nucleotide sequence ID" value="NZ_JBHSNS010000002.1"/>
</dbReference>
<dbReference type="InterPro" id="IPR036390">
    <property type="entry name" value="WH_DNA-bd_sf"/>
</dbReference>
<dbReference type="Pfam" id="PF00392">
    <property type="entry name" value="GntR"/>
    <property type="match status" value="1"/>
</dbReference>
<evidence type="ECO:0000313" key="6">
    <source>
        <dbReference type="Proteomes" id="UP001596072"/>
    </source>
</evidence>
<evidence type="ECO:0000256" key="1">
    <source>
        <dbReference type="ARBA" id="ARBA00023015"/>
    </source>
</evidence>
<dbReference type="Proteomes" id="UP001596072">
    <property type="component" value="Unassembled WGS sequence"/>
</dbReference>
<comment type="caution">
    <text evidence="5">The sequence shown here is derived from an EMBL/GenBank/DDBJ whole genome shotgun (WGS) entry which is preliminary data.</text>
</comment>
<sequence>MRQMAQLPHAVAAKLAARVVAGSLAPGDPVPSVRALADEMDCAPGTAARAHALLREAGVIEGRPRSTAFVTEDALARALAFRSATGAIRLAGSDDPGLDYLVRAVGPTIQRSPNGAGSVAGLAQLARGSVDAAAVHLRDDRTGAANDPFVRRVLGGEPATVVHLWRRQQGIVVPAGNPSGIGSVEDLAGRTLAWRSPGTGSRLLLDRLLRAAGVRPAGGAEFGSHLGVAVAVSTGAADAGLAVQASAEAIGADFVPVEWDDFELAVAPESLELLLPVLDVLASTSVQERLTGLGGYDLARSGEVRVAA</sequence>
<keyword evidence="2" id="KW-0238">DNA-binding</keyword>
<feature type="domain" description="HTH gntR-type" evidence="4">
    <location>
        <begin position="5"/>
        <end position="73"/>
    </location>
</feature>
<dbReference type="PROSITE" id="PS50949">
    <property type="entry name" value="HTH_GNTR"/>
    <property type="match status" value="1"/>
</dbReference>